<protein>
    <submittedName>
        <fullName evidence="1">Uncharacterized protein</fullName>
    </submittedName>
</protein>
<dbReference type="AlphaFoldDB" id="A0A0D2WU18"/>
<reference evidence="2" key="2">
    <citation type="submission" date="2011-02" db="EMBL/GenBank/DDBJ databases">
        <title>The Genome Sequence of Capsaspora owczarzaki ATCC 30864.</title>
        <authorList>
            <person name="Russ C."/>
            <person name="Cuomo C."/>
            <person name="Burger G."/>
            <person name="Gray M.W."/>
            <person name="Holland P.W.H."/>
            <person name="King N."/>
            <person name="Lang F.B.F."/>
            <person name="Roger A.J."/>
            <person name="Ruiz-Trillo I."/>
            <person name="Young S.K."/>
            <person name="Zeng Q."/>
            <person name="Gargeya S."/>
            <person name="Alvarado L."/>
            <person name="Berlin A."/>
            <person name="Chapman S.B."/>
            <person name="Chen Z."/>
            <person name="Freedman E."/>
            <person name="Gellesch M."/>
            <person name="Goldberg J."/>
            <person name="Griggs A."/>
            <person name="Gujja S."/>
            <person name="Heilman E."/>
            <person name="Heiman D."/>
            <person name="Howarth C."/>
            <person name="Mehta T."/>
            <person name="Neiman D."/>
            <person name="Pearson M."/>
            <person name="Roberts A."/>
            <person name="Saif S."/>
            <person name="Shea T."/>
            <person name="Shenoy N."/>
            <person name="Sisk P."/>
            <person name="Stolte C."/>
            <person name="Sykes S."/>
            <person name="White J."/>
            <person name="Yandava C."/>
            <person name="Haas B."/>
            <person name="Nusbaum C."/>
            <person name="Birren B."/>
        </authorList>
    </citation>
    <scope>NUCLEOTIDE SEQUENCE</scope>
    <source>
        <strain evidence="2">ATCC 30864</strain>
    </source>
</reference>
<proteinExistence type="predicted"/>
<keyword evidence="2" id="KW-1185">Reference proteome</keyword>
<evidence type="ECO:0000313" key="2">
    <source>
        <dbReference type="Proteomes" id="UP000008743"/>
    </source>
</evidence>
<dbReference type="RefSeq" id="XP_004345187.2">
    <property type="nucleotide sequence ID" value="XM_004345137.2"/>
</dbReference>
<evidence type="ECO:0000313" key="1">
    <source>
        <dbReference type="EMBL" id="KJE96065.1"/>
    </source>
</evidence>
<sequence length="472" mass="52942">MSTAAVPQTEMQREAFSDDHLLFCGLDTDDATKQRQQQPFVARPDPGTTFTISQDDLDGLYNFPDPFKGLRREHGRTIDLVDRKLPEEIFLDLLGSNKSPKPRYLAGVGGAGKSSIMLMLAVLAMRHNKALFAPASAPAPASTSTSPLVASAPGPARASFDGVIFLIYQPATYSFVDDTAELAAFGLIYEMQVNNRRFLQSRMFDEPAFEVLKDAFVRRKTSSRDSEASLDQWGRIKAALKSLESQSHRFRVLVLIDQWNAIIEANALPVGDRDKLEADHPAQDFSRLDASFGCSLFVTAIGSSLSNGSVEVWCDAQAGDAKVTVQPLTPEEAETLRAIWYYRSPSLAVTREEMQRQFLDLGGVVHILQWYASSHFKNNFNSDLQDMYWSYYGCRLDRVRKRATSKRRLVEDLTAIFVHGQTLETLDDVWLETNMVKRDPDDPRRLIPVSPCTRRAALAVLNQMMTDPRFEV</sequence>
<accession>A0A0D2WU18</accession>
<gene>
    <name evidence="1" type="ORF">CAOG_006438</name>
</gene>
<dbReference type="EMBL" id="KE346370">
    <property type="protein sequence ID" value="KJE96065.1"/>
    <property type="molecule type" value="Genomic_DNA"/>
</dbReference>
<reference evidence="1" key="1">
    <citation type="submission" date="2011-02" db="EMBL/GenBank/DDBJ databases">
        <title>The Genome Sequence of Capsaspora owczarzaki ATCC 30864.</title>
        <authorList>
            <consortium name="The Broad Institute Genome Sequencing Platform"/>
            <person name="Russ C."/>
            <person name="Cuomo C."/>
            <person name="Burger G."/>
            <person name="Gray M.W."/>
            <person name="Holland P.W.H."/>
            <person name="King N."/>
            <person name="Lang F.B.F."/>
            <person name="Roger A.J."/>
            <person name="Ruiz-Trillo I."/>
            <person name="Young S.K."/>
            <person name="Zeng Q."/>
            <person name="Gargeya S."/>
            <person name="Alvarado L."/>
            <person name="Berlin A."/>
            <person name="Chapman S.B."/>
            <person name="Chen Z."/>
            <person name="Freedman E."/>
            <person name="Gellesch M."/>
            <person name="Goldberg J."/>
            <person name="Griggs A."/>
            <person name="Gujja S."/>
            <person name="Heilman E."/>
            <person name="Heiman D."/>
            <person name="Howarth C."/>
            <person name="Mehta T."/>
            <person name="Neiman D."/>
            <person name="Pearson M."/>
            <person name="Roberts A."/>
            <person name="Saif S."/>
            <person name="Shea T."/>
            <person name="Shenoy N."/>
            <person name="Sisk P."/>
            <person name="Stolte C."/>
            <person name="Sykes S."/>
            <person name="White J."/>
            <person name="Yandava C."/>
            <person name="Haas B."/>
            <person name="Nusbaum C."/>
            <person name="Birren B."/>
        </authorList>
    </citation>
    <scope>NUCLEOTIDE SEQUENCE</scope>
    <source>
        <strain evidence="1">ATCC 30864</strain>
    </source>
</reference>
<dbReference type="InParanoid" id="A0A0D2WU18"/>
<dbReference type="EMBL" id="KE346370">
    <property type="protein sequence ID" value="KJE96066.1"/>
    <property type="molecule type" value="Genomic_DNA"/>
</dbReference>
<name>A0A0D2WU18_CAPO3</name>
<organism evidence="1 2">
    <name type="scientific">Capsaspora owczarzaki (strain ATCC 30864)</name>
    <dbReference type="NCBI Taxonomy" id="595528"/>
    <lineage>
        <taxon>Eukaryota</taxon>
        <taxon>Filasterea</taxon>
        <taxon>Capsaspora</taxon>
    </lineage>
</organism>
<dbReference type="Proteomes" id="UP000008743">
    <property type="component" value="Unassembled WGS sequence"/>
</dbReference>